<sequence>MLMDKITETIAHFIGLFGIAIEEARLRKDYDEFQAQRALEREQPDLINVTVEGRAPYDLIGMDPGLLYQPLVPGLVPETAWSNVDYRPPQIPELAAAFPGNQAALIPGIGLLGLRGGASSHHPGLQIEPPGSIAVRINQEIRLSDNDYVGAGGHGLKFSPTTDHGAEMAALLHGAARHAPFANLDAPGSVEEIEDFLLQAGPALTTFAKGYDEADDDAFVVSQEVIEGSFVNGTPATELPILADHLPDEEEDEANEPDPVDSVSGTGAVETEASVDLVAGSNTMVNSAVLTNSWLGGAVMAAVGDCVEINAIVQVNAWSDSDAIGSSVSGWKFDPAEATKAFNIAMFARVDPAAGKGVPGDGVSAGDFPKHWAVTKIDGDLISMNWIEQFSFVTDNDIHVLSSSGVTTMVTTGGNTTLNDVSLAELGLYYDLIIVGGNIYDGNFIHQMNVLLDNDLVGGVKGFGTTGEASLSTSGNLLWNHAEIVTVGGTGGFAALPAHYKQAAENFGAGRNDLPSDILRDPAFEGLAGLKVLYVSGSIFDLQYVKQTNILGDSDQVAMALNGIDDSFPNANWAISTGSNALINAAQIVDVDLTGKTYVGANHYSDEILIQAEFVSANPDLGGKDPDALVNEAIAFLDDDIAGPGDDHTASVLQPSHDASHADLMQTMLA</sequence>
<proteinExistence type="predicted"/>
<name>A0A6G4WNS1_9HYPH</name>
<dbReference type="RefSeq" id="WP_165034097.1">
    <property type="nucleotide sequence ID" value="NZ_JAAKZF010000128.1"/>
</dbReference>
<reference evidence="1 2" key="1">
    <citation type="submission" date="2020-02" db="EMBL/GenBank/DDBJ databases">
        <title>Genome sequence of strain CCNWXJ40-4.</title>
        <authorList>
            <person name="Gao J."/>
            <person name="Sun J."/>
        </authorList>
    </citation>
    <scope>NUCLEOTIDE SEQUENCE [LARGE SCALE GENOMIC DNA]</scope>
    <source>
        <strain evidence="1 2">CCNWXJ 40-4</strain>
    </source>
</reference>
<dbReference type="AlphaFoldDB" id="A0A6G4WNS1"/>
<gene>
    <name evidence="1" type="ORF">G6N73_32835</name>
</gene>
<comment type="caution">
    <text evidence="1">The sequence shown here is derived from an EMBL/GenBank/DDBJ whole genome shotgun (WGS) entry which is preliminary data.</text>
</comment>
<dbReference type="Proteomes" id="UP001642900">
    <property type="component" value="Unassembled WGS sequence"/>
</dbReference>
<dbReference type="EMBL" id="JAAKZF010000128">
    <property type="protein sequence ID" value="NGO55750.1"/>
    <property type="molecule type" value="Genomic_DNA"/>
</dbReference>
<keyword evidence="2" id="KW-1185">Reference proteome</keyword>
<accession>A0A6G4WNS1</accession>
<evidence type="ECO:0000313" key="1">
    <source>
        <dbReference type="EMBL" id="NGO55750.1"/>
    </source>
</evidence>
<organism evidence="1 2">
    <name type="scientific">Allomesorhizobium camelthorni</name>
    <dbReference type="NCBI Taxonomy" id="475069"/>
    <lineage>
        <taxon>Bacteria</taxon>
        <taxon>Pseudomonadati</taxon>
        <taxon>Pseudomonadota</taxon>
        <taxon>Alphaproteobacteria</taxon>
        <taxon>Hyphomicrobiales</taxon>
        <taxon>Phyllobacteriaceae</taxon>
        <taxon>Allomesorhizobium</taxon>
    </lineage>
</organism>
<protein>
    <submittedName>
        <fullName evidence="1">Type I secretion protein</fullName>
    </submittedName>
</protein>
<evidence type="ECO:0000313" key="2">
    <source>
        <dbReference type="Proteomes" id="UP001642900"/>
    </source>
</evidence>